<dbReference type="Pfam" id="PF00400">
    <property type="entry name" value="WD40"/>
    <property type="match status" value="2"/>
</dbReference>
<keyword evidence="5" id="KW-0677">Repeat</keyword>
<protein>
    <recommendedName>
        <fullName evidence="8">Arp2/3 complex 41 kDa subunit</fullName>
    </recommendedName>
    <alternativeName>
        <fullName evidence="9">p41-ARC</fullName>
    </alternativeName>
</protein>
<comment type="similarity">
    <text evidence="2">Belongs to the WD repeat ARPC1 family.</text>
</comment>
<dbReference type="PANTHER" id="PTHR10709:SF2">
    <property type="entry name" value="ACTIN-RELATED PROTEIN 2_3 COMPLEX SUBUNIT"/>
    <property type="match status" value="1"/>
</dbReference>
<evidence type="ECO:0000256" key="1">
    <source>
        <dbReference type="ARBA" id="ARBA00004245"/>
    </source>
</evidence>
<comment type="subcellular location">
    <subcellularLocation>
        <location evidence="1">Cytoplasm</location>
        <location evidence="1">Cytoskeleton</location>
    </subcellularLocation>
</comment>
<dbReference type="InterPro" id="IPR001680">
    <property type="entry name" value="WD40_rpt"/>
</dbReference>
<evidence type="ECO:0000256" key="5">
    <source>
        <dbReference type="ARBA" id="ARBA00022737"/>
    </source>
</evidence>
<dbReference type="PROSITE" id="PS50082">
    <property type="entry name" value="WD_REPEATS_2"/>
    <property type="match status" value="1"/>
</dbReference>
<sequence>MSVVKKKLSSSSGISCHAWNGAHNQIALCPGTPEVQVYEVDEQSGEYKLVGSLKEHEQLVSGVDWAPKRDMIVTCAHDRNAYVWERNNEGKWEPQMSMLASTFNRAALCVQWSPRENKFALGGGSRSVAVCYYQEENNWWLSKLIRKKHTSSVTCVSWHSNNWLLATGSSDFKCRLFAANISSVDADVKRKFGELLMEVDVAKNWVHGITWSPSCASLAICAHDSCVHVVDLEGEVPSIDKDPKCYTVKFPQLPQCAALFLDENRLVSVGFHDKPLLFKRESAGTGMWVMEGELNAKDTQAKKSSSKFAAASSMFGGSGNSGNKAKPTYARVKTDIKKMVKDNQVVNKFSVSGMDQNLDTVTL</sequence>
<keyword evidence="7" id="KW-0206">Cytoskeleton</keyword>
<dbReference type="OrthoDB" id="406844at2759"/>
<dbReference type="InterPro" id="IPR036322">
    <property type="entry name" value="WD40_repeat_dom_sf"/>
</dbReference>
<name>A0A5B8MJV7_9CHLO</name>
<dbReference type="AlphaFoldDB" id="A0A5B8MJV7"/>
<dbReference type="SMART" id="SM00320">
    <property type="entry name" value="WD40"/>
    <property type="match status" value="4"/>
</dbReference>
<dbReference type="GO" id="GO:0051015">
    <property type="term" value="F:actin filament binding"/>
    <property type="evidence" value="ECO:0007669"/>
    <property type="project" value="TreeGrafter"/>
</dbReference>
<dbReference type="GO" id="GO:0034314">
    <property type="term" value="P:Arp2/3 complex-mediated actin nucleation"/>
    <property type="evidence" value="ECO:0007669"/>
    <property type="project" value="InterPro"/>
</dbReference>
<reference evidence="11 12" key="1">
    <citation type="submission" date="2018-07" db="EMBL/GenBank/DDBJ databases">
        <title>The complete nuclear genome of the prasinophyte Chloropicon primus (CCMP1205).</title>
        <authorList>
            <person name="Pombert J.-F."/>
            <person name="Otis C."/>
            <person name="Turmel M."/>
            <person name="Lemieux C."/>
        </authorList>
    </citation>
    <scope>NUCLEOTIDE SEQUENCE [LARGE SCALE GENOMIC DNA]</scope>
    <source>
        <strain evidence="11 12">CCMP1205</strain>
    </source>
</reference>
<evidence type="ECO:0000256" key="8">
    <source>
        <dbReference type="ARBA" id="ARBA00041244"/>
    </source>
</evidence>
<keyword evidence="3" id="KW-0963">Cytoplasm</keyword>
<gene>
    <name evidence="11" type="ORF">A3770_03p21600</name>
</gene>
<dbReference type="GO" id="GO:0005885">
    <property type="term" value="C:Arp2/3 protein complex"/>
    <property type="evidence" value="ECO:0007669"/>
    <property type="project" value="InterPro"/>
</dbReference>
<evidence type="ECO:0000256" key="7">
    <source>
        <dbReference type="ARBA" id="ARBA00023212"/>
    </source>
</evidence>
<dbReference type="PANTHER" id="PTHR10709">
    <property type="entry name" value="ACTIN-RELATED PROTEIN 2/3 COMPLEX SUBUNIT 1"/>
    <property type="match status" value="1"/>
</dbReference>
<proteinExistence type="inferred from homology"/>
<evidence type="ECO:0000256" key="9">
    <source>
        <dbReference type="ARBA" id="ARBA00041789"/>
    </source>
</evidence>
<evidence type="ECO:0000256" key="6">
    <source>
        <dbReference type="ARBA" id="ARBA00023203"/>
    </source>
</evidence>
<evidence type="ECO:0000256" key="4">
    <source>
        <dbReference type="ARBA" id="ARBA00022574"/>
    </source>
</evidence>
<keyword evidence="6" id="KW-0009">Actin-binding</keyword>
<dbReference type="InterPro" id="IPR017383">
    <property type="entry name" value="ARPC1"/>
</dbReference>
<dbReference type="InterPro" id="IPR015943">
    <property type="entry name" value="WD40/YVTN_repeat-like_dom_sf"/>
</dbReference>
<accession>A0A5B8MJV7</accession>
<evidence type="ECO:0000256" key="2">
    <source>
        <dbReference type="ARBA" id="ARBA00006260"/>
    </source>
</evidence>
<evidence type="ECO:0000313" key="12">
    <source>
        <dbReference type="Proteomes" id="UP000316726"/>
    </source>
</evidence>
<dbReference type="Proteomes" id="UP000316726">
    <property type="component" value="Chromosome 3"/>
</dbReference>
<dbReference type="SUPFAM" id="SSF50978">
    <property type="entry name" value="WD40 repeat-like"/>
    <property type="match status" value="1"/>
</dbReference>
<keyword evidence="4 10" id="KW-0853">WD repeat</keyword>
<evidence type="ECO:0000313" key="11">
    <source>
        <dbReference type="EMBL" id="QDZ19642.1"/>
    </source>
</evidence>
<organism evidence="11 12">
    <name type="scientific">Chloropicon primus</name>
    <dbReference type="NCBI Taxonomy" id="1764295"/>
    <lineage>
        <taxon>Eukaryota</taxon>
        <taxon>Viridiplantae</taxon>
        <taxon>Chlorophyta</taxon>
        <taxon>Chloropicophyceae</taxon>
        <taxon>Chloropicales</taxon>
        <taxon>Chloropicaceae</taxon>
        <taxon>Chloropicon</taxon>
    </lineage>
</organism>
<dbReference type="STRING" id="1764295.A0A5B8MJV7"/>
<dbReference type="PROSITE" id="PS50294">
    <property type="entry name" value="WD_REPEATS_REGION"/>
    <property type="match status" value="1"/>
</dbReference>
<evidence type="ECO:0000256" key="10">
    <source>
        <dbReference type="PROSITE-ProRule" id="PRU00221"/>
    </source>
</evidence>
<dbReference type="EMBL" id="CP031036">
    <property type="protein sequence ID" value="QDZ19642.1"/>
    <property type="molecule type" value="Genomic_DNA"/>
</dbReference>
<keyword evidence="12" id="KW-1185">Reference proteome</keyword>
<evidence type="ECO:0000256" key="3">
    <source>
        <dbReference type="ARBA" id="ARBA00022490"/>
    </source>
</evidence>
<feature type="repeat" description="WD" evidence="10">
    <location>
        <begin position="53"/>
        <end position="85"/>
    </location>
</feature>
<dbReference type="Gene3D" id="2.130.10.10">
    <property type="entry name" value="YVTN repeat-like/Quinoprotein amine dehydrogenase"/>
    <property type="match status" value="1"/>
</dbReference>